<dbReference type="FunFam" id="3.40.50.300:FF:000106">
    <property type="entry name" value="Adenylate kinase mitochondrial"/>
    <property type="match status" value="1"/>
</dbReference>
<evidence type="ECO:0000256" key="1">
    <source>
        <dbReference type="ARBA" id="ARBA00022679"/>
    </source>
</evidence>
<evidence type="ECO:0000313" key="8">
    <source>
        <dbReference type="Proteomes" id="UP000278143"/>
    </source>
</evidence>
<evidence type="ECO:0000256" key="2">
    <source>
        <dbReference type="ARBA" id="ARBA00022741"/>
    </source>
</evidence>
<dbReference type="EMBL" id="KZ992173">
    <property type="protein sequence ID" value="RKP22385.1"/>
    <property type="molecule type" value="Genomic_DNA"/>
</dbReference>
<comment type="similarity">
    <text evidence="4">Belongs to the adenylate kinase family.</text>
</comment>
<dbReference type="Proteomes" id="UP000278143">
    <property type="component" value="Unassembled WGS sequence"/>
</dbReference>
<dbReference type="GO" id="GO:0005524">
    <property type="term" value="F:ATP binding"/>
    <property type="evidence" value="ECO:0007669"/>
    <property type="project" value="InterPro"/>
</dbReference>
<feature type="domain" description="Adenylate kinase active site lid" evidence="6">
    <location>
        <begin position="130"/>
        <end position="165"/>
    </location>
</feature>
<keyword evidence="3 4" id="KW-0418">Kinase</keyword>
<evidence type="ECO:0000256" key="4">
    <source>
        <dbReference type="RuleBase" id="RU003330"/>
    </source>
</evidence>
<dbReference type="PROSITE" id="PS00113">
    <property type="entry name" value="ADENYLATE_KINASE"/>
    <property type="match status" value="1"/>
</dbReference>
<evidence type="ECO:0000256" key="5">
    <source>
        <dbReference type="SAM" id="MobiDB-lite"/>
    </source>
</evidence>
<dbReference type="CDD" id="cd01428">
    <property type="entry name" value="ADK"/>
    <property type="match status" value="1"/>
</dbReference>
<evidence type="ECO:0000256" key="3">
    <source>
        <dbReference type="ARBA" id="ARBA00022777"/>
    </source>
</evidence>
<dbReference type="PRINTS" id="PR00094">
    <property type="entry name" value="ADENYLTKNASE"/>
</dbReference>
<dbReference type="InterPro" id="IPR000850">
    <property type="entry name" value="Adenylat/UMP-CMP_kin"/>
</dbReference>
<organism evidence="7 8">
    <name type="scientific">Syncephalis pseudoplumigaleata</name>
    <dbReference type="NCBI Taxonomy" id="1712513"/>
    <lineage>
        <taxon>Eukaryota</taxon>
        <taxon>Fungi</taxon>
        <taxon>Fungi incertae sedis</taxon>
        <taxon>Zoopagomycota</taxon>
        <taxon>Zoopagomycotina</taxon>
        <taxon>Zoopagomycetes</taxon>
        <taxon>Zoopagales</taxon>
        <taxon>Piptocephalidaceae</taxon>
        <taxon>Syncephalis</taxon>
    </lineage>
</organism>
<dbReference type="Pfam" id="PF05191">
    <property type="entry name" value="ADK_lid"/>
    <property type="match status" value="1"/>
</dbReference>
<sequence>QLRMLLIGAPGAGKGTQSARLQRDYSFSALSSGDLLRRHVANRTAVGQQAAQIMARGELVPDALMIRLILAELAQLGGTGHRDWLLDGFPRNKAQATSLDTTLMQRGTPLNMVVSLQVPDEVILERILSRWVHAPSGRVYNLGYNPPHRPGLDDVTGEPLTRRPDDTEPVFRSRMRAFRETTEPLLEHY</sequence>
<dbReference type="PANTHER" id="PTHR23359">
    <property type="entry name" value="NUCLEOTIDE KINASE"/>
    <property type="match status" value="1"/>
</dbReference>
<protein>
    <submittedName>
        <fullName evidence="7">Adenylate kinase-domain-containing protein</fullName>
    </submittedName>
</protein>
<evidence type="ECO:0000313" key="7">
    <source>
        <dbReference type="EMBL" id="RKP22385.1"/>
    </source>
</evidence>
<dbReference type="HAMAP" id="MF_00235">
    <property type="entry name" value="Adenylate_kinase_Adk"/>
    <property type="match status" value="1"/>
</dbReference>
<proteinExistence type="inferred from homology"/>
<dbReference type="AlphaFoldDB" id="A0A4P9YRS4"/>
<keyword evidence="2" id="KW-0547">Nucleotide-binding</keyword>
<dbReference type="Gene3D" id="3.40.50.300">
    <property type="entry name" value="P-loop containing nucleotide triphosphate hydrolases"/>
    <property type="match status" value="1"/>
</dbReference>
<feature type="non-terminal residue" evidence="7">
    <location>
        <position position="1"/>
    </location>
</feature>
<dbReference type="NCBIfam" id="TIGR01351">
    <property type="entry name" value="adk"/>
    <property type="match status" value="1"/>
</dbReference>
<gene>
    <name evidence="7" type="ORF">SYNPS1DRAFT_5820</name>
</gene>
<dbReference type="OrthoDB" id="439792at2759"/>
<name>A0A4P9YRS4_9FUNG</name>
<feature type="non-terminal residue" evidence="7">
    <location>
        <position position="189"/>
    </location>
</feature>
<accession>A0A4P9YRS4</accession>
<dbReference type="InterPro" id="IPR006259">
    <property type="entry name" value="Adenyl_kin_sub"/>
</dbReference>
<dbReference type="GO" id="GO:0004017">
    <property type="term" value="F:AMP kinase activity"/>
    <property type="evidence" value="ECO:0007669"/>
    <property type="project" value="InterPro"/>
</dbReference>
<keyword evidence="1 4" id="KW-0808">Transferase</keyword>
<dbReference type="InterPro" id="IPR007862">
    <property type="entry name" value="Adenylate_kinase_lid-dom"/>
</dbReference>
<feature type="region of interest" description="Disordered" evidence="5">
    <location>
        <begin position="145"/>
        <end position="167"/>
    </location>
</feature>
<reference evidence="8" key="1">
    <citation type="journal article" date="2018" name="Nat. Microbiol.">
        <title>Leveraging single-cell genomics to expand the fungal tree of life.</title>
        <authorList>
            <person name="Ahrendt S.R."/>
            <person name="Quandt C.A."/>
            <person name="Ciobanu D."/>
            <person name="Clum A."/>
            <person name="Salamov A."/>
            <person name="Andreopoulos B."/>
            <person name="Cheng J.F."/>
            <person name="Woyke T."/>
            <person name="Pelin A."/>
            <person name="Henrissat B."/>
            <person name="Reynolds N.K."/>
            <person name="Benny G.L."/>
            <person name="Smith M.E."/>
            <person name="James T.Y."/>
            <person name="Grigoriev I.V."/>
        </authorList>
    </citation>
    <scope>NUCLEOTIDE SEQUENCE [LARGE SCALE GENOMIC DNA]</scope>
    <source>
        <strain evidence="8">Benny S71-1</strain>
    </source>
</reference>
<dbReference type="Pfam" id="PF00406">
    <property type="entry name" value="ADK"/>
    <property type="match status" value="1"/>
</dbReference>
<dbReference type="InterPro" id="IPR027417">
    <property type="entry name" value="P-loop_NTPase"/>
</dbReference>
<dbReference type="InterPro" id="IPR033690">
    <property type="entry name" value="Adenylat_kinase_CS"/>
</dbReference>
<keyword evidence="8" id="KW-1185">Reference proteome</keyword>
<evidence type="ECO:0000259" key="6">
    <source>
        <dbReference type="Pfam" id="PF05191"/>
    </source>
</evidence>
<dbReference type="SUPFAM" id="SSF52540">
    <property type="entry name" value="P-loop containing nucleoside triphosphate hydrolases"/>
    <property type="match status" value="1"/>
</dbReference>